<protein>
    <submittedName>
        <fullName evidence="1">Glcg protein</fullName>
    </submittedName>
</protein>
<gene>
    <name evidence="1" type="ORF">NT02SARS_1095</name>
</gene>
<evidence type="ECO:0000313" key="1">
    <source>
        <dbReference type="EMBL" id="EJP72673.1"/>
    </source>
</evidence>
<dbReference type="EMBL" id="JH611190">
    <property type="protein sequence ID" value="EJP72673.1"/>
    <property type="molecule type" value="Genomic_DNA"/>
</dbReference>
<dbReference type="Proteomes" id="UP000010116">
    <property type="component" value="Unassembled WGS sequence"/>
</dbReference>
<dbReference type="Pfam" id="PF03928">
    <property type="entry name" value="HbpS-like"/>
    <property type="match status" value="1"/>
</dbReference>
<evidence type="ECO:0000313" key="2">
    <source>
        <dbReference type="Proteomes" id="UP000010116"/>
    </source>
</evidence>
<name>J5KBL1_9GAMM</name>
<proteinExistence type="predicted"/>
<accession>J5KBL1</accession>
<dbReference type="InterPro" id="IPR005624">
    <property type="entry name" value="PduO/GlcC-like"/>
</dbReference>
<dbReference type="AlphaFoldDB" id="J5KBL1"/>
<dbReference type="SUPFAM" id="SSF143744">
    <property type="entry name" value="GlcG-like"/>
    <property type="match status" value="1"/>
</dbReference>
<dbReference type="Gene3D" id="3.30.450.150">
    <property type="entry name" value="Haem-degrading domain"/>
    <property type="match status" value="1"/>
</dbReference>
<reference evidence="1 2" key="1">
    <citation type="journal article" date="2012" name="ISME J.">
        <title>Genomic insights to SAR86, an abundant and uncultivated marine bacterial lineage.</title>
        <authorList>
            <person name="Dupont C.L."/>
            <person name="Rusch D.B."/>
            <person name="Yooseph S."/>
            <person name="Lombardo M.J."/>
            <person name="Richter R.A."/>
            <person name="Valas R."/>
            <person name="Novotny M."/>
            <person name="Yee-Greenbaum J."/>
            <person name="Selengut J.D."/>
            <person name="Haft D.H."/>
            <person name="Halpern A.L."/>
            <person name="Lasken R.S."/>
            <person name="Nealson K."/>
            <person name="Friedman R."/>
            <person name="Venter J.C."/>
        </authorList>
    </citation>
    <scope>NUCLEOTIDE SEQUENCE [LARGE SCALE GENOMIC DNA]</scope>
</reference>
<dbReference type="InterPro" id="IPR038084">
    <property type="entry name" value="PduO/GlcC-like_sf"/>
</dbReference>
<dbReference type="HOGENOM" id="CLU_103773_3_0_6"/>
<dbReference type="PANTHER" id="PTHR34309">
    <property type="entry name" value="SLR1406 PROTEIN"/>
    <property type="match status" value="1"/>
</dbReference>
<organism evidence="1 2">
    <name type="scientific">SAR86 cluster bacterium SAR86B</name>
    <dbReference type="NCBI Taxonomy" id="1123867"/>
    <lineage>
        <taxon>Bacteria</taxon>
        <taxon>Pseudomonadati</taxon>
        <taxon>Pseudomonadota</taxon>
        <taxon>Gammaproteobacteria</taxon>
        <taxon>SAR86 cluster</taxon>
    </lineage>
</organism>
<sequence length="153" mass="16138">MLLNPGEIKLDDAISLCKEVLIKGRELNLNPLTATVVDVAGVIRASLSEEGSGLIRADIAYAKAWTCLAFGVSSNKLRDIFEAQPRLSPAVRGMQGLADGKLIPTPGGLLIQKDGKNIGAIGVTGDTSDQDELCAITAIEKLGFKVGHIQKID</sequence>
<dbReference type="InterPro" id="IPR052517">
    <property type="entry name" value="GlcG_carb_metab_protein"/>
</dbReference>
<dbReference type="PANTHER" id="PTHR34309:SF10">
    <property type="entry name" value="SLR1406 PROTEIN"/>
    <property type="match status" value="1"/>
</dbReference>